<organism evidence="5 6">
    <name type="scientific">Catenovulum adriaticum</name>
    <dbReference type="NCBI Taxonomy" id="2984846"/>
    <lineage>
        <taxon>Bacteria</taxon>
        <taxon>Pseudomonadati</taxon>
        <taxon>Pseudomonadota</taxon>
        <taxon>Gammaproteobacteria</taxon>
        <taxon>Alteromonadales</taxon>
        <taxon>Alteromonadaceae</taxon>
        <taxon>Catenovulum</taxon>
    </lineage>
</organism>
<evidence type="ECO:0000256" key="1">
    <source>
        <dbReference type="ARBA" id="ARBA00009175"/>
    </source>
</evidence>
<dbReference type="InterPro" id="IPR050682">
    <property type="entry name" value="ModA/WtpA"/>
</dbReference>
<feature type="chain" id="PRO_5045111341" evidence="4">
    <location>
        <begin position="28"/>
        <end position="255"/>
    </location>
</feature>
<evidence type="ECO:0000313" key="6">
    <source>
        <dbReference type="Proteomes" id="UP001163726"/>
    </source>
</evidence>
<reference evidence="5" key="1">
    <citation type="submission" date="2022-10" db="EMBL/GenBank/DDBJ databases">
        <title>Catenovulum adriacola sp. nov. isolated in the Harbour of Susak.</title>
        <authorList>
            <person name="Schoch T."/>
            <person name="Reich S.J."/>
            <person name="Stoeferle S."/>
            <person name="Flaiz M."/>
            <person name="Kazda M."/>
            <person name="Riedel C.U."/>
            <person name="Duerre P."/>
        </authorList>
    </citation>
    <scope>NUCLEOTIDE SEQUENCE</scope>
    <source>
        <strain evidence="5">TS8</strain>
    </source>
</reference>
<comment type="similarity">
    <text evidence="1">Belongs to the bacterial solute-binding protein ModA family.</text>
</comment>
<dbReference type="CDD" id="cd13539">
    <property type="entry name" value="PBP2_AvModA"/>
    <property type="match status" value="1"/>
</dbReference>
<dbReference type="PANTHER" id="PTHR30632">
    <property type="entry name" value="MOLYBDATE-BINDING PERIPLASMIC PROTEIN"/>
    <property type="match status" value="1"/>
</dbReference>
<gene>
    <name evidence="5" type="primary">modA</name>
    <name evidence="5" type="ORF">OLW01_00785</name>
</gene>
<protein>
    <submittedName>
        <fullName evidence="5">Molybdate ABC transporter substrate-binding protein</fullName>
    </submittedName>
</protein>
<dbReference type="Gene3D" id="3.40.190.10">
    <property type="entry name" value="Periplasmic binding protein-like II"/>
    <property type="match status" value="2"/>
</dbReference>
<dbReference type="PANTHER" id="PTHR30632:SF14">
    <property type="entry name" value="TUNGSTATE_MOLYBDATE_CHROMATE-BINDING PROTEIN MODA"/>
    <property type="match status" value="1"/>
</dbReference>
<keyword evidence="3 4" id="KW-0732">Signal</keyword>
<accession>A0ABY7AML0</accession>
<evidence type="ECO:0000256" key="4">
    <source>
        <dbReference type="SAM" id="SignalP"/>
    </source>
</evidence>
<keyword evidence="6" id="KW-1185">Reference proteome</keyword>
<evidence type="ECO:0000313" key="5">
    <source>
        <dbReference type="EMBL" id="WAJ70386.1"/>
    </source>
</evidence>
<dbReference type="RefSeq" id="WP_268074688.1">
    <property type="nucleotide sequence ID" value="NZ_CP109965.1"/>
</dbReference>
<sequence>MPLSMIRTGYKHFILCALAWFSVNANAEQAIIAVASNFTQPMQQLKNTFEQSSEHNIKLSFASSGKLYAQITQGAPYAAFFSADQVKPISLEKLGLAVANTRFSYATGQLVLWSPQNNLSLTPAKLDLTSFNKIAIANPKLAPYGSAAVETLKSLQQYKFTKKNLVYAENIAQTYQYVFTQNAQIGFISASQLSQHKTGSYWLIPQTYHSPILQDAILLKSAQNNQAAIDFLQFIKSTNAKNIIHQFGYKTNGSL</sequence>
<dbReference type="PIRSF" id="PIRSF004846">
    <property type="entry name" value="ModA"/>
    <property type="match status" value="1"/>
</dbReference>
<name>A0ABY7AML0_9ALTE</name>
<keyword evidence="2" id="KW-0479">Metal-binding</keyword>
<dbReference type="NCBIfam" id="TIGR01256">
    <property type="entry name" value="modA"/>
    <property type="match status" value="1"/>
</dbReference>
<proteinExistence type="inferred from homology"/>
<dbReference type="InterPro" id="IPR005950">
    <property type="entry name" value="ModA"/>
</dbReference>
<dbReference type="Proteomes" id="UP001163726">
    <property type="component" value="Chromosome"/>
</dbReference>
<evidence type="ECO:0000256" key="3">
    <source>
        <dbReference type="ARBA" id="ARBA00022729"/>
    </source>
</evidence>
<dbReference type="Pfam" id="PF13531">
    <property type="entry name" value="SBP_bac_11"/>
    <property type="match status" value="1"/>
</dbReference>
<dbReference type="EMBL" id="CP109965">
    <property type="protein sequence ID" value="WAJ70386.1"/>
    <property type="molecule type" value="Genomic_DNA"/>
</dbReference>
<dbReference type="SUPFAM" id="SSF53850">
    <property type="entry name" value="Periplasmic binding protein-like II"/>
    <property type="match status" value="1"/>
</dbReference>
<feature type="signal peptide" evidence="4">
    <location>
        <begin position="1"/>
        <end position="27"/>
    </location>
</feature>
<evidence type="ECO:0000256" key="2">
    <source>
        <dbReference type="ARBA" id="ARBA00022723"/>
    </source>
</evidence>
<dbReference type="InterPro" id="IPR044084">
    <property type="entry name" value="AvModA-like_subst-bd"/>
</dbReference>